<evidence type="ECO:0000256" key="7">
    <source>
        <dbReference type="SAM" id="Phobius"/>
    </source>
</evidence>
<dbReference type="InterPro" id="IPR004960">
    <property type="entry name" value="LipA_acyltrans"/>
</dbReference>
<dbReference type="GO" id="GO:0016746">
    <property type="term" value="F:acyltransferase activity"/>
    <property type="evidence" value="ECO:0007669"/>
    <property type="project" value="UniProtKB-KW"/>
</dbReference>
<dbReference type="Proteomes" id="UP001549749">
    <property type="component" value="Unassembled WGS sequence"/>
</dbReference>
<dbReference type="PIRSF" id="PIRSF026649">
    <property type="entry name" value="MsbB"/>
    <property type="match status" value="1"/>
</dbReference>
<dbReference type="Pfam" id="PF03279">
    <property type="entry name" value="Lip_A_acyltrans"/>
    <property type="match status" value="1"/>
</dbReference>
<evidence type="ECO:0000256" key="1">
    <source>
        <dbReference type="ARBA" id="ARBA00004533"/>
    </source>
</evidence>
<name>A0ABV2TF16_9BACT</name>
<sequence length="291" mass="34142">MTLILYYLVLPVIYLISLLPFRVLYLLSDGVYVLLYHVIGYRKKVVLDNLRNSFPEKSEQEIRQICREFYHYFCDLFLETFKTLTISKEKMLRHCSFHPDTVALFEQMAAAKKSVILVMGHKGNWEWAGNTFSIVCPQQLYVIYHPLANKHFNGLMYKMRTRFGTKLIAMQDTFRDMVSNRKEVNATAFIADQAPNPKSAQWLTFMHQDTPVFTGTERIAQKMNYPVVYVSVVRVKRGYYTVYAEVLIGEPASTANGEITTSHTRKLEKDIHAQPATWLWTHRRWKHKREL</sequence>
<keyword evidence="2" id="KW-1003">Cell membrane</keyword>
<evidence type="ECO:0000256" key="5">
    <source>
        <dbReference type="ARBA" id="ARBA00023136"/>
    </source>
</evidence>
<feature type="transmembrane region" description="Helical" evidence="7">
    <location>
        <begin position="12"/>
        <end position="35"/>
    </location>
</feature>
<proteinExistence type="predicted"/>
<keyword evidence="6 8" id="KW-0012">Acyltransferase</keyword>
<evidence type="ECO:0000256" key="3">
    <source>
        <dbReference type="ARBA" id="ARBA00022519"/>
    </source>
</evidence>
<keyword evidence="4" id="KW-0808">Transferase</keyword>
<dbReference type="CDD" id="cd07984">
    <property type="entry name" value="LPLAT_LABLAT-like"/>
    <property type="match status" value="1"/>
</dbReference>
<dbReference type="RefSeq" id="WP_354664181.1">
    <property type="nucleotide sequence ID" value="NZ_JBEXAC010000004.1"/>
</dbReference>
<evidence type="ECO:0000256" key="4">
    <source>
        <dbReference type="ARBA" id="ARBA00022679"/>
    </source>
</evidence>
<reference evidence="8 9" key="1">
    <citation type="submission" date="2024-06" db="EMBL/GenBank/DDBJ databases">
        <title>Chitinophaga defluvii sp. nov., isolated from municipal sewage.</title>
        <authorList>
            <person name="Zhang L."/>
        </authorList>
    </citation>
    <scope>NUCLEOTIDE SEQUENCE [LARGE SCALE GENOMIC DNA]</scope>
    <source>
        <strain evidence="8 9">H8</strain>
    </source>
</reference>
<dbReference type="PANTHER" id="PTHR30606:SF10">
    <property type="entry name" value="PHOSPHATIDYLINOSITOL MANNOSIDE ACYLTRANSFERASE"/>
    <property type="match status" value="1"/>
</dbReference>
<keyword evidence="3" id="KW-0997">Cell inner membrane</keyword>
<gene>
    <name evidence="8" type="ORF">ABR189_29760</name>
</gene>
<keyword evidence="7" id="KW-1133">Transmembrane helix</keyword>
<dbReference type="PANTHER" id="PTHR30606">
    <property type="entry name" value="LIPID A BIOSYNTHESIS LAUROYL ACYLTRANSFERASE"/>
    <property type="match status" value="1"/>
</dbReference>
<accession>A0ABV2TF16</accession>
<comment type="subcellular location">
    <subcellularLocation>
        <location evidence="1">Cell inner membrane</location>
    </subcellularLocation>
</comment>
<protein>
    <submittedName>
        <fullName evidence="8">Lysophospholipid acyltransferase family protein</fullName>
    </submittedName>
</protein>
<organism evidence="8 9">
    <name type="scientific">Chitinophaga defluvii</name>
    <dbReference type="NCBI Taxonomy" id="3163343"/>
    <lineage>
        <taxon>Bacteria</taxon>
        <taxon>Pseudomonadati</taxon>
        <taxon>Bacteroidota</taxon>
        <taxon>Chitinophagia</taxon>
        <taxon>Chitinophagales</taxon>
        <taxon>Chitinophagaceae</taxon>
        <taxon>Chitinophaga</taxon>
    </lineage>
</organism>
<keyword evidence="7" id="KW-0812">Transmembrane</keyword>
<evidence type="ECO:0000256" key="2">
    <source>
        <dbReference type="ARBA" id="ARBA00022475"/>
    </source>
</evidence>
<comment type="caution">
    <text evidence="8">The sequence shown here is derived from an EMBL/GenBank/DDBJ whole genome shotgun (WGS) entry which is preliminary data.</text>
</comment>
<keyword evidence="9" id="KW-1185">Reference proteome</keyword>
<dbReference type="EMBL" id="JBEXAC010000004">
    <property type="protein sequence ID" value="MET7001606.1"/>
    <property type="molecule type" value="Genomic_DNA"/>
</dbReference>
<evidence type="ECO:0000256" key="6">
    <source>
        <dbReference type="ARBA" id="ARBA00023315"/>
    </source>
</evidence>
<evidence type="ECO:0000313" key="9">
    <source>
        <dbReference type="Proteomes" id="UP001549749"/>
    </source>
</evidence>
<keyword evidence="5 7" id="KW-0472">Membrane</keyword>
<evidence type="ECO:0000313" key="8">
    <source>
        <dbReference type="EMBL" id="MET7001606.1"/>
    </source>
</evidence>